<comment type="function">
    <text evidence="5">Toxic component of a toxin-antitoxin (TA) system. An RNase.</text>
</comment>
<sequence>MSAFVDSSVWFAAAAKRDARNERAKSILLSIDQHLTTDLVLVETWQLLKAQFDGELAENFWERLRDAGVRIEPVVAADLEAAWEINRNCREESFSFVDRTSFVLMERVGVTQAATFNPDFAAYRLGSSKRAFQILSEGHGQTFLALKQALLERRPVRRSHDGERQTVCPISWATPPGRSAHSPCSWRQDRARSVRCKPGGSASDSRRSWTFTSPMSPG</sequence>
<dbReference type="Gene3D" id="3.40.50.1010">
    <property type="entry name" value="5'-nuclease"/>
    <property type="match status" value="1"/>
</dbReference>
<gene>
    <name evidence="5" type="primary">vapC</name>
    <name evidence="8" type="ORF">AB8Z38_13800</name>
</gene>
<keyword evidence="2 5" id="KW-0540">Nuclease</keyword>
<accession>A0AB39XQV9</accession>
<evidence type="ECO:0000313" key="8">
    <source>
        <dbReference type="EMBL" id="XDV60319.1"/>
    </source>
</evidence>
<feature type="binding site" evidence="5">
    <location>
        <position position="98"/>
    </location>
    <ligand>
        <name>Mg(2+)</name>
        <dbReference type="ChEBI" id="CHEBI:18420"/>
    </ligand>
</feature>
<evidence type="ECO:0000256" key="6">
    <source>
        <dbReference type="SAM" id="MobiDB-lite"/>
    </source>
</evidence>
<reference evidence="8" key="1">
    <citation type="submission" date="2024-08" db="EMBL/GenBank/DDBJ databases">
        <authorList>
            <person name="Chaddad Z."/>
            <person name="Lamrabet M."/>
            <person name="Bouhnik O."/>
            <person name="Alami S."/>
            <person name="Wipf D."/>
            <person name="Courty P.E."/>
            <person name="Missbah El Idrissi M."/>
        </authorList>
    </citation>
    <scope>NUCLEOTIDE SEQUENCE</scope>
    <source>
        <strain evidence="8">LLZ17</strain>
    </source>
</reference>
<keyword evidence="5" id="KW-0460">Magnesium</keyword>
<feature type="binding site" evidence="5">
    <location>
        <position position="6"/>
    </location>
    <ligand>
        <name>Mg(2+)</name>
        <dbReference type="ChEBI" id="CHEBI:18420"/>
    </ligand>
</feature>
<name>A0AB39XQV9_9BRAD</name>
<dbReference type="SUPFAM" id="SSF88723">
    <property type="entry name" value="PIN domain-like"/>
    <property type="match status" value="1"/>
</dbReference>
<feature type="compositionally biased region" description="Polar residues" evidence="6">
    <location>
        <begin position="208"/>
        <end position="218"/>
    </location>
</feature>
<dbReference type="EMBL" id="CP165734">
    <property type="protein sequence ID" value="XDV60319.1"/>
    <property type="molecule type" value="Genomic_DNA"/>
</dbReference>
<evidence type="ECO:0000256" key="4">
    <source>
        <dbReference type="ARBA" id="ARBA00022801"/>
    </source>
</evidence>
<feature type="domain" description="PIN" evidence="7">
    <location>
        <begin position="4"/>
        <end position="123"/>
    </location>
</feature>
<feature type="region of interest" description="Disordered" evidence="6">
    <location>
        <begin position="156"/>
        <end position="218"/>
    </location>
</feature>
<dbReference type="EC" id="3.1.-.-" evidence="5"/>
<evidence type="ECO:0000256" key="1">
    <source>
        <dbReference type="ARBA" id="ARBA00022649"/>
    </source>
</evidence>
<dbReference type="InterPro" id="IPR002716">
    <property type="entry name" value="PIN_dom"/>
</dbReference>
<organism evidence="8">
    <name type="scientific">Bradyrhizobium sp. LLZ17</name>
    <dbReference type="NCBI Taxonomy" id="3239388"/>
    <lineage>
        <taxon>Bacteria</taxon>
        <taxon>Pseudomonadati</taxon>
        <taxon>Pseudomonadota</taxon>
        <taxon>Alphaproteobacteria</taxon>
        <taxon>Hyphomicrobiales</taxon>
        <taxon>Nitrobacteraceae</taxon>
        <taxon>Bradyrhizobium</taxon>
    </lineage>
</organism>
<keyword evidence="1 5" id="KW-1277">Toxin-antitoxin system</keyword>
<dbReference type="InterPro" id="IPR029060">
    <property type="entry name" value="PIN-like_dom_sf"/>
</dbReference>
<comment type="cofactor">
    <cofactor evidence="5">
        <name>Mg(2+)</name>
        <dbReference type="ChEBI" id="CHEBI:18420"/>
    </cofactor>
</comment>
<evidence type="ECO:0000256" key="2">
    <source>
        <dbReference type="ARBA" id="ARBA00022722"/>
    </source>
</evidence>
<dbReference type="GO" id="GO:0000287">
    <property type="term" value="F:magnesium ion binding"/>
    <property type="evidence" value="ECO:0007669"/>
    <property type="project" value="UniProtKB-UniRule"/>
</dbReference>
<keyword evidence="4 5" id="KW-0378">Hydrolase</keyword>
<keyword evidence="5" id="KW-0800">Toxin</keyword>
<protein>
    <recommendedName>
        <fullName evidence="5">Ribonuclease VapC</fullName>
        <shortName evidence="5">RNase VapC</shortName>
        <ecNumber evidence="5">3.1.-.-</ecNumber>
    </recommendedName>
    <alternativeName>
        <fullName evidence="5">Toxin VapC</fullName>
    </alternativeName>
</protein>
<dbReference type="GO" id="GO:0016787">
    <property type="term" value="F:hydrolase activity"/>
    <property type="evidence" value="ECO:0007669"/>
    <property type="project" value="UniProtKB-KW"/>
</dbReference>
<dbReference type="PANTHER" id="PTHR42188:SF1">
    <property type="entry name" value="23S RRNA-SPECIFIC ENDONUCLEASE VAPC20"/>
    <property type="match status" value="1"/>
</dbReference>
<proteinExistence type="inferred from homology"/>
<dbReference type="RefSeq" id="WP_369725681.1">
    <property type="nucleotide sequence ID" value="NZ_CP165734.1"/>
</dbReference>
<dbReference type="InterPro" id="IPR039018">
    <property type="entry name" value="VapC20-like"/>
</dbReference>
<comment type="similarity">
    <text evidence="5">Belongs to the PINc/VapC protein family.</text>
</comment>
<dbReference type="GO" id="GO:0016075">
    <property type="term" value="P:rRNA catabolic process"/>
    <property type="evidence" value="ECO:0007669"/>
    <property type="project" value="TreeGrafter"/>
</dbReference>
<dbReference type="HAMAP" id="MF_00265">
    <property type="entry name" value="VapC_Nob1"/>
    <property type="match status" value="1"/>
</dbReference>
<evidence type="ECO:0000259" key="7">
    <source>
        <dbReference type="Pfam" id="PF01850"/>
    </source>
</evidence>
<evidence type="ECO:0000256" key="5">
    <source>
        <dbReference type="HAMAP-Rule" id="MF_00265"/>
    </source>
</evidence>
<dbReference type="AlphaFoldDB" id="A0AB39XQV9"/>
<dbReference type="GO" id="GO:0090729">
    <property type="term" value="F:toxin activity"/>
    <property type="evidence" value="ECO:0007669"/>
    <property type="project" value="UniProtKB-KW"/>
</dbReference>
<dbReference type="GO" id="GO:0004521">
    <property type="term" value="F:RNA endonuclease activity"/>
    <property type="evidence" value="ECO:0007669"/>
    <property type="project" value="InterPro"/>
</dbReference>
<evidence type="ECO:0000256" key="3">
    <source>
        <dbReference type="ARBA" id="ARBA00022723"/>
    </source>
</evidence>
<dbReference type="Pfam" id="PF01850">
    <property type="entry name" value="PIN"/>
    <property type="match status" value="1"/>
</dbReference>
<keyword evidence="3 5" id="KW-0479">Metal-binding</keyword>
<dbReference type="PANTHER" id="PTHR42188">
    <property type="entry name" value="23S RRNA-SPECIFIC ENDONUCLEASE VAPC20"/>
    <property type="match status" value="1"/>
</dbReference>
<dbReference type="InterPro" id="IPR022907">
    <property type="entry name" value="VapC_family"/>
</dbReference>